<organism evidence="2 3">
    <name type="scientific">Hibiscus sabdariffa</name>
    <name type="common">roselle</name>
    <dbReference type="NCBI Taxonomy" id="183260"/>
    <lineage>
        <taxon>Eukaryota</taxon>
        <taxon>Viridiplantae</taxon>
        <taxon>Streptophyta</taxon>
        <taxon>Embryophyta</taxon>
        <taxon>Tracheophyta</taxon>
        <taxon>Spermatophyta</taxon>
        <taxon>Magnoliopsida</taxon>
        <taxon>eudicotyledons</taxon>
        <taxon>Gunneridae</taxon>
        <taxon>Pentapetalae</taxon>
        <taxon>rosids</taxon>
        <taxon>malvids</taxon>
        <taxon>Malvales</taxon>
        <taxon>Malvaceae</taxon>
        <taxon>Malvoideae</taxon>
        <taxon>Hibiscus</taxon>
    </lineage>
</organism>
<feature type="compositionally biased region" description="Polar residues" evidence="1">
    <location>
        <begin position="1"/>
        <end position="11"/>
    </location>
</feature>
<protein>
    <submittedName>
        <fullName evidence="2">Uncharacterized protein</fullName>
    </submittedName>
</protein>
<sequence>MVSRNPTFSRESNGKLKLNEEHHDSSSNPEATPSFLDSEASPQKRSPVLRQTSPQRPLLTPGRHSSIQCREEEAQQHQQQHYQAKNHHIEETVFDFGLLLHGPWNSTHIHSKH</sequence>
<keyword evidence="3" id="KW-1185">Reference proteome</keyword>
<feature type="compositionally biased region" description="Polar residues" evidence="1">
    <location>
        <begin position="40"/>
        <end position="55"/>
    </location>
</feature>
<feature type="compositionally biased region" description="Basic and acidic residues" evidence="1">
    <location>
        <begin position="12"/>
        <end position="25"/>
    </location>
</feature>
<proteinExistence type="predicted"/>
<dbReference type="EMBL" id="JBBPBM010000015">
    <property type="protein sequence ID" value="KAK8558735.1"/>
    <property type="molecule type" value="Genomic_DNA"/>
</dbReference>
<evidence type="ECO:0000313" key="2">
    <source>
        <dbReference type="EMBL" id="KAK8558735.1"/>
    </source>
</evidence>
<gene>
    <name evidence="2" type="ORF">V6N12_042034</name>
</gene>
<reference evidence="2 3" key="1">
    <citation type="journal article" date="2024" name="G3 (Bethesda)">
        <title>Genome assembly of Hibiscus sabdariffa L. provides insights into metabolisms of medicinal natural products.</title>
        <authorList>
            <person name="Kim T."/>
        </authorList>
    </citation>
    <scope>NUCLEOTIDE SEQUENCE [LARGE SCALE GENOMIC DNA]</scope>
    <source>
        <strain evidence="2">TK-2024</strain>
        <tissue evidence="2">Old leaves</tissue>
    </source>
</reference>
<feature type="region of interest" description="Disordered" evidence="1">
    <location>
        <begin position="1"/>
        <end position="86"/>
    </location>
</feature>
<evidence type="ECO:0000256" key="1">
    <source>
        <dbReference type="SAM" id="MobiDB-lite"/>
    </source>
</evidence>
<dbReference type="Proteomes" id="UP001472677">
    <property type="component" value="Unassembled WGS sequence"/>
</dbReference>
<evidence type="ECO:0000313" key="3">
    <source>
        <dbReference type="Proteomes" id="UP001472677"/>
    </source>
</evidence>
<comment type="caution">
    <text evidence="2">The sequence shown here is derived from an EMBL/GenBank/DDBJ whole genome shotgun (WGS) entry which is preliminary data.</text>
</comment>
<name>A0ABR2EDZ1_9ROSI</name>
<accession>A0ABR2EDZ1</accession>